<evidence type="ECO:0000313" key="2">
    <source>
        <dbReference type="Proteomes" id="UP000254737"/>
    </source>
</evidence>
<evidence type="ECO:0000313" key="1">
    <source>
        <dbReference type="EMBL" id="STD56128.1"/>
    </source>
</evidence>
<name>A0A376G8V2_9FLAO</name>
<reference evidence="1 2" key="1">
    <citation type="submission" date="2018-06" db="EMBL/GenBank/DDBJ databases">
        <authorList>
            <consortium name="Pathogen Informatics"/>
            <person name="Doyle S."/>
        </authorList>
    </citation>
    <scope>NUCLEOTIDE SEQUENCE [LARGE SCALE GENOMIC DNA]</scope>
    <source>
        <strain evidence="1 2">NCTC13456</strain>
    </source>
</reference>
<dbReference type="RefSeq" id="WP_115000413.1">
    <property type="nucleotide sequence ID" value="NZ_UFXS01000001.1"/>
</dbReference>
<dbReference type="InterPro" id="IPR046233">
    <property type="entry name" value="DUF6266"/>
</dbReference>
<dbReference type="Proteomes" id="UP000254737">
    <property type="component" value="Unassembled WGS sequence"/>
</dbReference>
<proteinExistence type="predicted"/>
<dbReference type="EMBL" id="UFXS01000001">
    <property type="protein sequence ID" value="STD56128.1"/>
    <property type="molecule type" value="Genomic_DNA"/>
</dbReference>
<protein>
    <submittedName>
        <fullName evidence="1">Uncharacterized protein</fullName>
    </submittedName>
</protein>
<accession>A0A376G8V2</accession>
<organism evidence="1 2">
    <name type="scientific">Empedobacter falsenii</name>
    <dbReference type="NCBI Taxonomy" id="343874"/>
    <lineage>
        <taxon>Bacteria</taxon>
        <taxon>Pseudomonadati</taxon>
        <taxon>Bacteroidota</taxon>
        <taxon>Flavobacteriia</taxon>
        <taxon>Flavobacteriales</taxon>
        <taxon>Weeksellaceae</taxon>
        <taxon>Empedobacter</taxon>
    </lineage>
</organism>
<sequence length="213" mass="23806">MAEIKKGILGGFSGKVGTVVGVNWRGKDIIRSLPKKSKRRPTDLQLMQQIKFKKVIGFLQPIRPILNLYFGNRVGLKSRYNIATSYTLSNALEMVNDLPVIVLERVLVSKGDLVGFLQPTIDTAGGDTFQMNWEDNSGQGNAQPSDLVNVICYCEELNSFEVFQSIETRNSMIIDIALPTYYNGKKVNFWAFLNSETKTMASTSIYLGEHTVV</sequence>
<dbReference type="Pfam" id="PF19781">
    <property type="entry name" value="DUF6266"/>
    <property type="match status" value="1"/>
</dbReference>
<dbReference type="AlphaFoldDB" id="A0A376G8V2"/>
<gene>
    <name evidence="1" type="ORF">NCTC13456_02109</name>
</gene>